<dbReference type="InterPro" id="IPR032710">
    <property type="entry name" value="NTF2-like_dom_sf"/>
</dbReference>
<proteinExistence type="predicted"/>
<dbReference type="Proteomes" id="UP001143463">
    <property type="component" value="Unassembled WGS sequence"/>
</dbReference>
<accession>A0A9W6NYU4</accession>
<reference evidence="2" key="2">
    <citation type="submission" date="2023-01" db="EMBL/GenBank/DDBJ databases">
        <authorList>
            <person name="Sun Q."/>
            <person name="Evtushenko L."/>
        </authorList>
    </citation>
    <scope>NUCLEOTIDE SEQUENCE</scope>
    <source>
        <strain evidence="2">VKM Ac-1069</strain>
    </source>
</reference>
<dbReference type="Gene3D" id="3.10.450.50">
    <property type="match status" value="1"/>
</dbReference>
<feature type="domain" description="SnoaL-like" evidence="1">
    <location>
        <begin position="7"/>
        <end position="107"/>
    </location>
</feature>
<name>A0A9W6NYU4_9PSEU</name>
<dbReference type="EMBL" id="BSFQ01000026">
    <property type="protein sequence ID" value="GLL13887.1"/>
    <property type="molecule type" value="Genomic_DNA"/>
</dbReference>
<evidence type="ECO:0000313" key="3">
    <source>
        <dbReference type="Proteomes" id="UP001143463"/>
    </source>
</evidence>
<evidence type="ECO:0000313" key="2">
    <source>
        <dbReference type="EMBL" id="GLL13887.1"/>
    </source>
</evidence>
<comment type="caution">
    <text evidence="2">The sequence shown here is derived from an EMBL/GenBank/DDBJ whole genome shotgun (WGS) entry which is preliminary data.</text>
</comment>
<dbReference type="AlphaFoldDB" id="A0A9W6NYU4"/>
<evidence type="ECO:0000259" key="1">
    <source>
        <dbReference type="Pfam" id="PF12680"/>
    </source>
</evidence>
<gene>
    <name evidence="2" type="ORF">GCM10017577_50320</name>
</gene>
<keyword evidence="3" id="KW-1185">Reference proteome</keyword>
<organism evidence="2 3">
    <name type="scientific">Pseudonocardia halophobica</name>
    <dbReference type="NCBI Taxonomy" id="29401"/>
    <lineage>
        <taxon>Bacteria</taxon>
        <taxon>Bacillati</taxon>
        <taxon>Actinomycetota</taxon>
        <taxon>Actinomycetes</taxon>
        <taxon>Pseudonocardiales</taxon>
        <taxon>Pseudonocardiaceae</taxon>
        <taxon>Pseudonocardia</taxon>
    </lineage>
</organism>
<reference evidence="2" key="1">
    <citation type="journal article" date="2014" name="Int. J. Syst. Evol. Microbiol.">
        <title>Complete genome sequence of Corynebacterium casei LMG S-19264T (=DSM 44701T), isolated from a smear-ripened cheese.</title>
        <authorList>
            <consortium name="US DOE Joint Genome Institute (JGI-PGF)"/>
            <person name="Walter F."/>
            <person name="Albersmeier A."/>
            <person name="Kalinowski J."/>
            <person name="Ruckert C."/>
        </authorList>
    </citation>
    <scope>NUCLEOTIDE SEQUENCE</scope>
    <source>
        <strain evidence="2">VKM Ac-1069</strain>
    </source>
</reference>
<sequence length="127" mass="14047">MSARAVVERFLAAVGAGDAAAAAACFAPDATYANMPHPPVRGPEGVRRLLAPILDRSEYVEWEIVTASYAEHRAWLERVDRFRIDGREYAIECNGVVEVDPATGLIAAFRDYVDLQVWWERLGDVLG</sequence>
<protein>
    <recommendedName>
        <fullName evidence="1">SnoaL-like domain-containing protein</fullName>
    </recommendedName>
</protein>
<dbReference type="RefSeq" id="WP_037038573.1">
    <property type="nucleotide sequence ID" value="NZ_BAAAUZ010000037.1"/>
</dbReference>
<dbReference type="InterPro" id="IPR037401">
    <property type="entry name" value="SnoaL-like"/>
</dbReference>
<dbReference type="Pfam" id="PF12680">
    <property type="entry name" value="SnoaL_2"/>
    <property type="match status" value="1"/>
</dbReference>
<dbReference type="SUPFAM" id="SSF54427">
    <property type="entry name" value="NTF2-like"/>
    <property type="match status" value="1"/>
</dbReference>